<name>A0A2H0BH96_UNCKA</name>
<dbReference type="EMBL" id="PCSU01000001">
    <property type="protein sequence ID" value="PIP56994.1"/>
    <property type="molecule type" value="Genomic_DNA"/>
</dbReference>
<dbReference type="Gene3D" id="3.30.200.20">
    <property type="entry name" value="Phosphorylase Kinase, domain 1"/>
    <property type="match status" value="1"/>
</dbReference>
<reference evidence="2 3" key="1">
    <citation type="submission" date="2017-09" db="EMBL/GenBank/DDBJ databases">
        <title>Depth-based differentiation of microbial function through sediment-hosted aquifers and enrichment of novel symbionts in the deep terrestrial subsurface.</title>
        <authorList>
            <person name="Probst A.J."/>
            <person name="Ladd B."/>
            <person name="Jarett J.K."/>
            <person name="Geller-Mcgrath D.E."/>
            <person name="Sieber C.M."/>
            <person name="Emerson J.B."/>
            <person name="Anantharaman K."/>
            <person name="Thomas B.C."/>
            <person name="Malmstrom R."/>
            <person name="Stieglmeier M."/>
            <person name="Klingl A."/>
            <person name="Woyke T."/>
            <person name="Ryan C.M."/>
            <person name="Banfield J.F."/>
        </authorList>
    </citation>
    <scope>NUCLEOTIDE SEQUENCE [LARGE SCALE GENOMIC DNA]</scope>
    <source>
        <strain evidence="2">CG22_combo_CG10-13_8_21_14_all_39_12</strain>
    </source>
</reference>
<dbReference type="InterPro" id="IPR011009">
    <property type="entry name" value="Kinase-like_dom_sf"/>
</dbReference>
<evidence type="ECO:0000259" key="1">
    <source>
        <dbReference type="Pfam" id="PF01636"/>
    </source>
</evidence>
<gene>
    <name evidence="2" type="ORF">COX05_00095</name>
</gene>
<proteinExistence type="predicted"/>
<dbReference type="Proteomes" id="UP000228495">
    <property type="component" value="Unassembled WGS sequence"/>
</dbReference>
<protein>
    <recommendedName>
        <fullName evidence="1">Aminoglycoside phosphotransferase domain-containing protein</fullName>
    </recommendedName>
</protein>
<accession>A0A2H0BH96</accession>
<organism evidence="2 3">
    <name type="scientific">candidate division WWE3 bacterium CG22_combo_CG10-13_8_21_14_all_39_12</name>
    <dbReference type="NCBI Taxonomy" id="1975094"/>
    <lineage>
        <taxon>Bacteria</taxon>
        <taxon>Katanobacteria</taxon>
    </lineage>
</organism>
<evidence type="ECO:0000313" key="2">
    <source>
        <dbReference type="EMBL" id="PIP56994.1"/>
    </source>
</evidence>
<dbReference type="Gene3D" id="3.90.1200.10">
    <property type="match status" value="1"/>
</dbReference>
<dbReference type="SUPFAM" id="SSF56112">
    <property type="entry name" value="Protein kinase-like (PK-like)"/>
    <property type="match status" value="1"/>
</dbReference>
<dbReference type="AlphaFoldDB" id="A0A2H0BH96"/>
<evidence type="ECO:0000313" key="3">
    <source>
        <dbReference type="Proteomes" id="UP000228495"/>
    </source>
</evidence>
<comment type="caution">
    <text evidence="2">The sequence shown here is derived from an EMBL/GenBank/DDBJ whole genome shotgun (WGS) entry which is preliminary data.</text>
</comment>
<dbReference type="Pfam" id="PF01636">
    <property type="entry name" value="APH"/>
    <property type="match status" value="1"/>
</dbReference>
<sequence length="339" mass="38738">MALNKDIIQKQLYEGYGIKNAVIDSVGAEGFQAKVIFLHTEDGKYVSKWFIPSKPNNELYVSSRMDFVRFLSDNNISVPHVVPTLKGDYYYKLDGSDFLYLTIYPFLEGKVLFDVVEEEGVFSDFVEALAYLHSVSRKYAISSSEVFAPPMDISQTIHDMNKLFLKRLEENTLGLSQDQKEALSLLWGKSLTSMLELEKDATTFEQNLPINGDLSLADVLVGDSIRFLDFDMVKLGDPIEDIAKLVVHWIVSKSMNANDIIVLIDRILEVYTTKLYQLDSSVSQSITSDFLRKMVLFLYWRTLYVFLVEPDDMELRKKFLNLLVDYSPHAPQLVSSLVN</sequence>
<feature type="domain" description="Aminoglycoside phosphotransferase" evidence="1">
    <location>
        <begin position="29"/>
        <end position="250"/>
    </location>
</feature>
<dbReference type="InterPro" id="IPR002575">
    <property type="entry name" value="Aminoglycoside_PTrfase"/>
</dbReference>